<dbReference type="PANTHER" id="PTHR30313:SF2">
    <property type="entry name" value="DNA PRIMASE"/>
    <property type="match status" value="1"/>
</dbReference>
<keyword evidence="5 12" id="KW-0235">DNA replication</keyword>
<reference evidence="15" key="1">
    <citation type="submission" date="2022-08" db="EMBL/GenBank/DDBJ databases">
        <title>Alicyclobacillus dauci DSM2870, complete genome.</title>
        <authorList>
            <person name="Wang Q."/>
            <person name="Cai R."/>
            <person name="Wang Z."/>
        </authorList>
    </citation>
    <scope>NUCLEOTIDE SEQUENCE</scope>
    <source>
        <strain evidence="15">DSM 28700</strain>
    </source>
</reference>
<dbReference type="Pfam" id="PF01807">
    <property type="entry name" value="Zn_ribbon_DnaG"/>
    <property type="match status" value="1"/>
</dbReference>
<evidence type="ECO:0000256" key="3">
    <source>
        <dbReference type="ARBA" id="ARBA00022679"/>
    </source>
</evidence>
<comment type="cofactor">
    <cofactor evidence="12 13">
        <name>Zn(2+)</name>
        <dbReference type="ChEBI" id="CHEBI:29105"/>
    </cofactor>
    <text evidence="12 13">Binds 1 zinc ion per monomer.</text>
</comment>
<dbReference type="InterPro" id="IPR013264">
    <property type="entry name" value="DNAG_N"/>
</dbReference>
<dbReference type="HAMAP" id="MF_00974">
    <property type="entry name" value="DNA_primase_DnaG"/>
    <property type="match status" value="1"/>
</dbReference>
<dbReference type="InterPro" id="IPR016136">
    <property type="entry name" value="DNA_helicase_N/primase_C"/>
</dbReference>
<comment type="similarity">
    <text evidence="12 13">Belongs to the DnaG primase family.</text>
</comment>
<dbReference type="Gene3D" id="3.90.580.10">
    <property type="entry name" value="Zinc finger, CHC2-type domain"/>
    <property type="match status" value="1"/>
</dbReference>
<dbReference type="SMART" id="SM00400">
    <property type="entry name" value="ZnF_CHCC"/>
    <property type="match status" value="1"/>
</dbReference>
<dbReference type="Proteomes" id="UP001164803">
    <property type="component" value="Chromosome"/>
</dbReference>
<evidence type="ECO:0000256" key="7">
    <source>
        <dbReference type="ARBA" id="ARBA00022771"/>
    </source>
</evidence>
<dbReference type="InterPro" id="IPR002694">
    <property type="entry name" value="Znf_CHC2"/>
</dbReference>
<evidence type="ECO:0000256" key="13">
    <source>
        <dbReference type="PIRNR" id="PIRNR002811"/>
    </source>
</evidence>
<keyword evidence="11 12" id="KW-0804">Transcription</keyword>
<proteinExistence type="inferred from homology"/>
<comment type="catalytic activity">
    <reaction evidence="12">
        <text>ssDNA + n NTP = ssDNA/pppN(pN)n-1 hybrid + (n-1) diphosphate.</text>
        <dbReference type="EC" id="2.7.7.101"/>
    </reaction>
</comment>
<dbReference type="Pfam" id="PF10410">
    <property type="entry name" value="DnaB_bind"/>
    <property type="match status" value="1"/>
</dbReference>
<dbReference type="Gene3D" id="3.90.980.10">
    <property type="entry name" value="DNA primase, catalytic core, N-terminal domain"/>
    <property type="match status" value="1"/>
</dbReference>
<comment type="domain">
    <text evidence="12">Contains an N-terminal zinc-binding domain, a central core domain that contains the primase activity, and a C-terminal DnaB-binding domain.</text>
</comment>
<sequence length="601" mass="67744">MSKVPEWFLEQLRQRVDIVEVISDYVQLRRSGRSFSGLCPFHNERSPSFSVSADRQMYHCFGCGAGGTVIGFIMDIESVTFVEAVILLAQRAGLQLPDGVGDAEAARPNTKHQRYREAHELTAKLYSYILMNTDAGVQALTYLEKRGISRKTMVEFRLGLAPKAGDTVVTFLRKRGFQDAELVACGLAVEMGTRTLDRFRGRLMIPILDKKGEVIAFGGRTMEQDVKPKYLNSPENDLFHKSRLLYNYHIARKTIRRDRTALLLEGYMDVISLSQAGIQQGVATLGTSLTEEQAKLLKSDCDKVIISYDGDEAGRKAAVRAIDILVEAGLEPLILRIPDGLDPDEYVQTHGGESFKRLLGRQTLSVVQFLLDDLRQRANLVSSVGRTEYVRQALQLLAERATPVEQEYELRNLSQEFNLSVETLKEELRTFAKQNIRRSQHRDRALSSERIQPLEKAVSKASVGLLQAVLFDKEACMYVMDKGVTELAEPVQTALLARLYAWRLSNPDASSAAFVDELDDESLGKVASSLFFGEIPELTHDLLDDYVRTVELHHLEAEYRDLLRQWIDTEATGDETQSREIKLQVERLQNQIATLKRPRGS</sequence>
<evidence type="ECO:0000256" key="1">
    <source>
        <dbReference type="ARBA" id="ARBA00022478"/>
    </source>
</evidence>
<evidence type="ECO:0000256" key="5">
    <source>
        <dbReference type="ARBA" id="ARBA00022705"/>
    </source>
</evidence>
<keyword evidence="1 12" id="KW-0240">DNA-directed RNA polymerase</keyword>
<keyword evidence="8 12" id="KW-0862">Zinc</keyword>
<evidence type="ECO:0000256" key="9">
    <source>
        <dbReference type="ARBA" id="ARBA00022842"/>
    </source>
</evidence>
<evidence type="ECO:0000256" key="8">
    <source>
        <dbReference type="ARBA" id="ARBA00022833"/>
    </source>
</evidence>
<dbReference type="InterPro" id="IPR030846">
    <property type="entry name" value="DnaG_bac"/>
</dbReference>
<name>A0ABY6Z8Z9_9BACL</name>
<dbReference type="InterPro" id="IPR034151">
    <property type="entry name" value="TOPRIM_DnaG_bac"/>
</dbReference>
<dbReference type="EC" id="2.7.7.101" evidence="12"/>
<dbReference type="Gene3D" id="3.40.1360.10">
    <property type="match status" value="1"/>
</dbReference>
<keyword evidence="16" id="KW-1185">Reference proteome</keyword>
<evidence type="ECO:0000256" key="12">
    <source>
        <dbReference type="HAMAP-Rule" id="MF_00974"/>
    </source>
</evidence>
<dbReference type="SUPFAM" id="SSF56731">
    <property type="entry name" value="DNA primase core"/>
    <property type="match status" value="1"/>
</dbReference>
<evidence type="ECO:0000313" key="16">
    <source>
        <dbReference type="Proteomes" id="UP001164803"/>
    </source>
</evidence>
<organism evidence="15 16">
    <name type="scientific">Alicyclobacillus dauci</name>
    <dbReference type="NCBI Taxonomy" id="1475485"/>
    <lineage>
        <taxon>Bacteria</taxon>
        <taxon>Bacillati</taxon>
        <taxon>Bacillota</taxon>
        <taxon>Bacilli</taxon>
        <taxon>Bacillales</taxon>
        <taxon>Alicyclobacillaceae</taxon>
        <taxon>Alicyclobacillus</taxon>
    </lineage>
</organism>
<dbReference type="PANTHER" id="PTHR30313">
    <property type="entry name" value="DNA PRIMASE"/>
    <property type="match status" value="1"/>
</dbReference>
<dbReference type="InterPro" id="IPR036977">
    <property type="entry name" value="DNA_primase_Znf_CHC2"/>
</dbReference>
<keyword evidence="4 12" id="KW-0548">Nucleotidyltransferase</keyword>
<dbReference type="NCBIfam" id="TIGR01391">
    <property type="entry name" value="dnaG"/>
    <property type="match status" value="1"/>
</dbReference>
<comment type="subunit">
    <text evidence="12">Monomer. Interacts with DnaB.</text>
</comment>
<evidence type="ECO:0000256" key="6">
    <source>
        <dbReference type="ARBA" id="ARBA00022723"/>
    </source>
</evidence>
<dbReference type="SUPFAM" id="SSF57783">
    <property type="entry name" value="Zinc beta-ribbon"/>
    <property type="match status" value="1"/>
</dbReference>
<keyword evidence="6 12" id="KW-0479">Metal-binding</keyword>
<keyword evidence="10 12" id="KW-0238">DNA-binding</keyword>
<keyword evidence="2 12" id="KW-0639">Primosome</keyword>
<feature type="zinc finger region" description="CHC2-type" evidence="12">
    <location>
        <begin position="39"/>
        <end position="63"/>
    </location>
</feature>
<evidence type="ECO:0000256" key="4">
    <source>
        <dbReference type="ARBA" id="ARBA00022695"/>
    </source>
</evidence>
<dbReference type="InterPro" id="IPR006171">
    <property type="entry name" value="TOPRIM_dom"/>
</dbReference>
<evidence type="ECO:0000256" key="11">
    <source>
        <dbReference type="ARBA" id="ARBA00023163"/>
    </source>
</evidence>
<feature type="domain" description="Toprim" evidence="14">
    <location>
        <begin position="259"/>
        <end position="340"/>
    </location>
</feature>
<evidence type="ECO:0000256" key="2">
    <source>
        <dbReference type="ARBA" id="ARBA00022515"/>
    </source>
</evidence>
<dbReference type="PROSITE" id="PS50880">
    <property type="entry name" value="TOPRIM"/>
    <property type="match status" value="1"/>
</dbReference>
<dbReference type="InterPro" id="IPR050219">
    <property type="entry name" value="DnaG_primase"/>
</dbReference>
<dbReference type="CDD" id="cd03364">
    <property type="entry name" value="TOPRIM_DnaG_primases"/>
    <property type="match status" value="1"/>
</dbReference>
<dbReference type="InterPro" id="IPR019475">
    <property type="entry name" value="DNA_primase_DnaB-bd"/>
</dbReference>
<dbReference type="EMBL" id="CP104064">
    <property type="protein sequence ID" value="WAH38555.1"/>
    <property type="molecule type" value="Genomic_DNA"/>
</dbReference>
<protein>
    <recommendedName>
        <fullName evidence="12 13">DNA primase</fullName>
        <ecNumber evidence="12">2.7.7.101</ecNumber>
    </recommendedName>
</protein>
<dbReference type="SMART" id="SM00493">
    <property type="entry name" value="TOPRIM"/>
    <property type="match status" value="1"/>
</dbReference>
<dbReference type="InterPro" id="IPR037068">
    <property type="entry name" value="DNA_primase_core_N_sf"/>
</dbReference>
<evidence type="ECO:0000313" key="15">
    <source>
        <dbReference type="EMBL" id="WAH38555.1"/>
    </source>
</evidence>
<keyword evidence="3 12" id="KW-0808">Transferase</keyword>
<evidence type="ECO:0000256" key="10">
    <source>
        <dbReference type="ARBA" id="ARBA00023125"/>
    </source>
</evidence>
<comment type="function">
    <text evidence="12 13">RNA polymerase that catalyzes the synthesis of short RNA molecules used as primers for DNA polymerase during DNA replication.</text>
</comment>
<gene>
    <name evidence="12 15" type="primary">dnaG</name>
    <name evidence="15" type="ORF">NZD86_08770</name>
</gene>
<dbReference type="RefSeq" id="WP_268046132.1">
    <property type="nucleotide sequence ID" value="NZ_CP104064.1"/>
</dbReference>
<dbReference type="Pfam" id="PF08275">
    <property type="entry name" value="DNAG_N"/>
    <property type="match status" value="1"/>
</dbReference>
<dbReference type="PIRSF" id="PIRSF002811">
    <property type="entry name" value="DnaG"/>
    <property type="match status" value="1"/>
</dbReference>
<dbReference type="Gene3D" id="1.10.860.10">
    <property type="entry name" value="DNAb Helicase, Chain A"/>
    <property type="match status" value="1"/>
</dbReference>
<accession>A0ABY6Z8Z9</accession>
<dbReference type="InterPro" id="IPR006295">
    <property type="entry name" value="DNA_primase_DnaG"/>
</dbReference>
<dbReference type="Pfam" id="PF13155">
    <property type="entry name" value="Toprim_2"/>
    <property type="match status" value="1"/>
</dbReference>
<evidence type="ECO:0000259" key="14">
    <source>
        <dbReference type="PROSITE" id="PS50880"/>
    </source>
</evidence>
<keyword evidence="7 12" id="KW-0863">Zinc-finger</keyword>
<keyword evidence="9" id="KW-0460">Magnesium</keyword>